<name>A0A194WWA2_MOLSC</name>
<feature type="signal peptide" evidence="2">
    <location>
        <begin position="1"/>
        <end position="24"/>
    </location>
</feature>
<evidence type="ECO:0000313" key="3">
    <source>
        <dbReference type="EMBL" id="KUJ11949.1"/>
    </source>
</evidence>
<reference evidence="3 4" key="1">
    <citation type="submission" date="2015-10" db="EMBL/GenBank/DDBJ databases">
        <title>Full genome of DAOMC 229536 Phialocephala scopiformis, a fungal endophyte of spruce producing the potent anti-insectan compound rugulosin.</title>
        <authorList>
            <consortium name="DOE Joint Genome Institute"/>
            <person name="Walker A.K."/>
            <person name="Frasz S.L."/>
            <person name="Seifert K.A."/>
            <person name="Miller J.D."/>
            <person name="Mondo S.J."/>
            <person name="Labutti K."/>
            <person name="Lipzen A."/>
            <person name="Dockter R."/>
            <person name="Kennedy M."/>
            <person name="Grigoriev I.V."/>
            <person name="Spatafora J.W."/>
        </authorList>
    </citation>
    <scope>NUCLEOTIDE SEQUENCE [LARGE SCALE GENOMIC DNA]</scope>
    <source>
        <strain evidence="3 4">CBS 120377</strain>
    </source>
</reference>
<gene>
    <name evidence="3" type="ORF">LY89DRAFT_673751</name>
</gene>
<organism evidence="3 4">
    <name type="scientific">Mollisia scopiformis</name>
    <name type="common">Conifer needle endophyte fungus</name>
    <name type="synonym">Phialocephala scopiformis</name>
    <dbReference type="NCBI Taxonomy" id="149040"/>
    <lineage>
        <taxon>Eukaryota</taxon>
        <taxon>Fungi</taxon>
        <taxon>Dikarya</taxon>
        <taxon>Ascomycota</taxon>
        <taxon>Pezizomycotina</taxon>
        <taxon>Leotiomycetes</taxon>
        <taxon>Helotiales</taxon>
        <taxon>Mollisiaceae</taxon>
        <taxon>Mollisia</taxon>
    </lineage>
</organism>
<dbReference type="GeneID" id="28823112"/>
<feature type="region of interest" description="Disordered" evidence="1">
    <location>
        <begin position="84"/>
        <end position="103"/>
    </location>
</feature>
<dbReference type="EMBL" id="KQ947425">
    <property type="protein sequence ID" value="KUJ11949.1"/>
    <property type="molecule type" value="Genomic_DNA"/>
</dbReference>
<evidence type="ECO:0000256" key="1">
    <source>
        <dbReference type="SAM" id="MobiDB-lite"/>
    </source>
</evidence>
<keyword evidence="4" id="KW-1185">Reference proteome</keyword>
<protein>
    <submittedName>
        <fullName evidence="3">Uncharacterized protein</fullName>
    </submittedName>
</protein>
<evidence type="ECO:0000313" key="4">
    <source>
        <dbReference type="Proteomes" id="UP000070700"/>
    </source>
</evidence>
<evidence type="ECO:0000256" key="2">
    <source>
        <dbReference type="SAM" id="SignalP"/>
    </source>
</evidence>
<accession>A0A194WWA2</accession>
<sequence length="103" mass="11660">MAVPFILPVLTMSLLFSTCQFSLSRKSGVVKIPNSFPYIHIPNLCTPRFDPDVIGSCCRILHPQVPYMQNNNEAQVHDPLLRAQEVVPDKEDKAPEDIGERFH</sequence>
<dbReference type="RefSeq" id="XP_018066304.1">
    <property type="nucleotide sequence ID" value="XM_018213386.1"/>
</dbReference>
<keyword evidence="2" id="KW-0732">Signal</keyword>
<dbReference type="Proteomes" id="UP000070700">
    <property type="component" value="Unassembled WGS sequence"/>
</dbReference>
<feature type="compositionally biased region" description="Basic and acidic residues" evidence="1">
    <location>
        <begin position="87"/>
        <end position="103"/>
    </location>
</feature>
<dbReference type="InParanoid" id="A0A194WWA2"/>
<proteinExistence type="predicted"/>
<dbReference type="KEGG" id="psco:LY89DRAFT_673751"/>
<dbReference type="AlphaFoldDB" id="A0A194WWA2"/>
<feature type="chain" id="PRO_5008267617" evidence="2">
    <location>
        <begin position="25"/>
        <end position="103"/>
    </location>
</feature>